<evidence type="ECO:0000313" key="2">
    <source>
        <dbReference type="Proteomes" id="UP000010146"/>
    </source>
</evidence>
<dbReference type="Proteomes" id="UP000010146">
    <property type="component" value="Unassembled WGS sequence"/>
</dbReference>
<reference evidence="2" key="3">
    <citation type="submission" date="2015-02" db="EMBL/GenBank/DDBJ databases">
        <title>Genome analysis of three genomes within the thermophilic hydrogenogenic bacterial species Caldanaerobacter subterraneus.</title>
        <authorList>
            <person name="Sant'Anna F.H."/>
            <person name="Lebedinsky A."/>
            <person name="Sokolova T."/>
            <person name="Robb F.T."/>
            <person name="Gonzalez J.M."/>
        </authorList>
    </citation>
    <scope>NUCLEOTIDE SEQUENCE [LARGE SCALE GENOMIC DNA]</scope>
    <source>
        <strain evidence="2">DSM 12653</strain>
    </source>
</reference>
<dbReference type="AlphaFoldDB" id="A0A0F5PJA2"/>
<reference evidence="1 2" key="1">
    <citation type="submission" date="2008-07" db="EMBL/GenBank/DDBJ databases">
        <authorList>
            <person name="Gonzalez J."/>
            <person name="Sokolova T."/>
            <person name="Ferriera S."/>
            <person name="Johnson J."/>
            <person name="Kravitz S."/>
            <person name="Beeson K."/>
            <person name="Sutton G."/>
            <person name="Rogers Y.-H."/>
            <person name="Friedman R."/>
            <person name="Frazier M."/>
            <person name="Venter J.C."/>
        </authorList>
    </citation>
    <scope>NUCLEOTIDE SEQUENCE [LARGE SCALE GENOMIC DNA]</scope>
    <source>
        <strain evidence="1 2">DSM 12653</strain>
    </source>
</reference>
<accession>A0A0F5PJA2</accession>
<comment type="caution">
    <text evidence="1">The sequence shown here is derived from an EMBL/GenBank/DDBJ whole genome shotgun (WGS) entry which is preliminary data.</text>
</comment>
<name>A0A0F5PJA2_9THEO</name>
<evidence type="ECO:0000313" key="1">
    <source>
        <dbReference type="EMBL" id="KKC28496.1"/>
    </source>
</evidence>
<protein>
    <submittedName>
        <fullName evidence="1">Uncharacterized protein</fullName>
    </submittedName>
</protein>
<dbReference type="EMBL" id="ABXP02000126">
    <property type="protein sequence ID" value="KKC28496.1"/>
    <property type="molecule type" value="Genomic_DNA"/>
</dbReference>
<reference evidence="1 2" key="2">
    <citation type="journal article" date="2015" name="BMC Genomics">
        <title>Analysis of three genomes within the thermophilic bacterial species Caldanaerobacter subterraneus with a focus on carbon monoxide dehydrogenase evolution and hydrolase diversity.</title>
        <authorList>
            <person name="Sant'Anna F.H."/>
            <person name="Lebedinsky A.V."/>
            <person name="Sokolova T.G."/>
            <person name="Robb F.T."/>
            <person name="Gonzalez J.M."/>
        </authorList>
    </citation>
    <scope>NUCLEOTIDE SEQUENCE [LARGE SCALE GENOMIC DNA]</scope>
    <source>
        <strain evidence="1 2">DSM 12653</strain>
    </source>
</reference>
<organism evidence="1 2">
    <name type="scientific">Caldanaerobacter subterraneus subsp. pacificus DSM 12653</name>
    <dbReference type="NCBI Taxonomy" id="391606"/>
    <lineage>
        <taxon>Bacteria</taxon>
        <taxon>Bacillati</taxon>
        <taxon>Bacillota</taxon>
        <taxon>Clostridia</taxon>
        <taxon>Thermoanaerobacterales</taxon>
        <taxon>Thermoanaerobacteraceae</taxon>
        <taxon>Caldanaerobacter</taxon>
    </lineage>
</organism>
<proteinExistence type="predicted"/>
<gene>
    <name evidence="1" type="ORF">CDSM653_02556</name>
</gene>
<sequence>MAQQVLKNRKAPLHNAKVILGNISLNVVFYF</sequence>